<proteinExistence type="predicted"/>
<organism evidence="1 2">
    <name type="scientific">Lactobacillus rodentium</name>
    <dbReference type="NCBI Taxonomy" id="947835"/>
    <lineage>
        <taxon>Bacteria</taxon>
        <taxon>Bacillati</taxon>
        <taxon>Bacillota</taxon>
        <taxon>Bacilli</taxon>
        <taxon>Lactobacillales</taxon>
        <taxon>Lactobacillaceae</taxon>
        <taxon>Lactobacillus</taxon>
    </lineage>
</organism>
<protein>
    <recommendedName>
        <fullName evidence="3">MazF family toxin-antitoxin system</fullName>
    </recommendedName>
</protein>
<evidence type="ECO:0000313" key="1">
    <source>
        <dbReference type="EMBL" id="GBG05010.1"/>
    </source>
</evidence>
<evidence type="ECO:0000313" key="2">
    <source>
        <dbReference type="Proteomes" id="UP000257317"/>
    </source>
</evidence>
<dbReference type="Proteomes" id="UP000257317">
    <property type="component" value="Unassembled WGS sequence"/>
</dbReference>
<gene>
    <name evidence="1" type="ORF">LrDSM24759_09240</name>
</gene>
<accession>A0A2Z6TFG5</accession>
<name>A0A2Z6TFG5_9LACO</name>
<keyword evidence="2" id="KW-1185">Reference proteome</keyword>
<reference evidence="2" key="1">
    <citation type="submission" date="2018-03" db="EMBL/GenBank/DDBJ databases">
        <title>New taxa in the Lactobacillus gasseri group.</title>
        <authorList>
            <person name="Tanizawa Y."/>
            <person name="Tohno M."/>
            <person name="Endo A."/>
            <person name="Arita M."/>
        </authorList>
    </citation>
    <scope>NUCLEOTIDE SEQUENCE [LARGE SCALE GENOMIC DNA]</scope>
    <source>
        <strain evidence="2">DSM 24759</strain>
    </source>
</reference>
<dbReference type="InterPro" id="IPR011067">
    <property type="entry name" value="Plasmid_toxin/cell-grow_inhib"/>
</dbReference>
<dbReference type="SUPFAM" id="SSF50118">
    <property type="entry name" value="Cell growth inhibitor/plasmid maintenance toxic component"/>
    <property type="match status" value="1"/>
</dbReference>
<dbReference type="AlphaFoldDB" id="A0A2Z6TFG5"/>
<dbReference type="RefSeq" id="WP_117118339.1">
    <property type="nucleotide sequence ID" value="NZ_BFBY01000006.1"/>
</dbReference>
<sequence>MKINAIYTAYVSWNQGGKRRPVLIIEDGEKSVTVFKITSKYANKSLKIKKKYYPIKNWEISGLKKASYIDTIRRVNLLKEDVDFKYIGELTLEDKKGLTLFLKHQL</sequence>
<dbReference type="Gene3D" id="2.30.30.110">
    <property type="match status" value="1"/>
</dbReference>
<comment type="caution">
    <text evidence="1">The sequence shown here is derived from an EMBL/GenBank/DDBJ whole genome shotgun (WGS) entry which is preliminary data.</text>
</comment>
<dbReference type="OrthoDB" id="2223833at2"/>
<dbReference type="EMBL" id="BFBY01000006">
    <property type="protein sequence ID" value="GBG05010.1"/>
    <property type="molecule type" value="Genomic_DNA"/>
</dbReference>
<evidence type="ECO:0008006" key="3">
    <source>
        <dbReference type="Google" id="ProtNLM"/>
    </source>
</evidence>